<feature type="region of interest" description="Disordered" evidence="10">
    <location>
        <begin position="1478"/>
        <end position="1514"/>
    </location>
</feature>
<dbReference type="FunFam" id="2.60.40.10:FF:000028">
    <property type="entry name" value="Neuronal cell adhesion molecule"/>
    <property type="match status" value="1"/>
</dbReference>
<dbReference type="Pfam" id="PF00041">
    <property type="entry name" value="fn3"/>
    <property type="match status" value="3"/>
</dbReference>
<evidence type="ECO:0000256" key="1">
    <source>
        <dbReference type="ARBA" id="ARBA00004479"/>
    </source>
</evidence>
<dbReference type="PROSITE" id="PS50835">
    <property type="entry name" value="IG_LIKE"/>
    <property type="match status" value="8"/>
</dbReference>
<dbReference type="GO" id="GO:0009653">
    <property type="term" value="P:anatomical structure morphogenesis"/>
    <property type="evidence" value="ECO:0007669"/>
    <property type="project" value="UniProtKB-ARBA"/>
</dbReference>
<name>A0AAV1ZK12_9ARAC</name>
<evidence type="ECO:0000256" key="3">
    <source>
        <dbReference type="ARBA" id="ARBA00022729"/>
    </source>
</evidence>
<dbReference type="Pfam" id="PF07679">
    <property type="entry name" value="I-set"/>
    <property type="match status" value="2"/>
</dbReference>
<dbReference type="Proteomes" id="UP001497382">
    <property type="component" value="Unassembled WGS sequence"/>
</dbReference>
<evidence type="ECO:0000256" key="9">
    <source>
        <dbReference type="ARBA" id="ARBA00023319"/>
    </source>
</evidence>
<feature type="domain" description="Ig-like" evidence="13">
    <location>
        <begin position="609"/>
        <end position="701"/>
    </location>
</feature>
<comment type="caution">
    <text evidence="15">The sequence shown here is derived from an EMBL/GenBank/DDBJ whole genome shotgun (WGS) entry which is preliminary data.</text>
</comment>
<dbReference type="InterPro" id="IPR036179">
    <property type="entry name" value="Ig-like_dom_sf"/>
</dbReference>
<proteinExistence type="predicted"/>
<sequence>MAYFKSFFLALFLGFEVVYSDDTLHRGPNFSIEPPNRVDFSNSSGTVIPCSAHGSPHPLITWVKGDGEALQELSGLRYVRHDGTLVFPPFSGEEYRADVHAAVYRCQASNVVGTIGSRDVHVRAVVLQFYEIQLFDEFVLRGNMAVIHCPIPNYVSDYVKVTSWERMDGFLISPSIVSGKYGMLDNGDLYIKDTTEHDGTFNFRCHVENSVTKEKRTSRNYARIIVTEPHHSQAPRITRRTNRITVRPGQRVTLPCIAQGYPIPNYRWRKHYGDDLILPGLGSAERHEGSILIFSEITPSDAGKYMCYVSNTMGEDKMETEIIVQENIATSVFPKMSRVDIGKNATFNCTITGGPVDSIVWRKDMRFLASNPRISFPTSTILHLSTALRQDAGMYQCFAHRDYFVSQAAGELVIGDVAPKFKVTFPEKIIRSGSFVSLICVANGNPAPQVKWTMDGIWPLSTRPGVLVSTYLSNHGEVFSYVNITSVDVTDSGVYTCEAYNDAGRAVHARRLNVFGNLFIRPLNNLSALSGEGFSVMCPFGGYPFDSIIWKRDGRQLPINQRQRVFANGTLYITEMQPGVDDGLYSCEVTYGKGMPVSRTFSIVIRTEPHVSNFSFPNNLHEGMRTAVTCIVLAGDPPITTRWLKDGLPLNEEDLDASILYAGNGYVSTLTINVLAYKHNGNYTCLAANDVGTGSFSTRLTVKVPPRWLLEPRDTSAIAGRSARIDCQADGVPQPHVRWKMSINSQIDEFKTIVSSSHVHILVNGSLNFRSVETSDEGSYLCEANNGVGAGLSTVVRLTVHSAPKFESKFTILTSRRGEKVILNCDSYGDTPMTFTWRKNGIIIDPVSNPRYSQQSESVHGGEGTKLVIEKAEREDSASFTCTAMNDFGEDSMNFQLTVQDVPDAPQNVEVHDVGSRSVRLTWNRPFDGNSPIIRYTVAWRRNDVLSRTFNLLTDKSTGGPIPIAGDETTIIIRGLDPKTRYFFRVKCENVLGDSQYGAEVAVTTLEEPPREPPLSVKAIPLSSRSVNVTWQRPIRSDATSSVDGFYVGIKSKGSLEPYTFKSVVLTEELIQHFEIRNLNRFTEYNVVVQPFNSRGAGPPSEEIDVRTLEFDSPSTPAVKSYYTTSKTIKMSWEINVTPDAPVTGYYLYNRMEGSTWQEIRLKGENKEYLLQDLQCGTKYYCYIVAFNSAGRGNKSETISVKTDGNAPIAPDKRFLLNLNYTTLLINLNSWHNGGCPIRFFVIQYKANGQQDWTLVSNNIIPEQQNITVMDLIPGTWYSLLMTARNDAGSTDAEYVFATMTTNGEYPPRPSEVSDIGGSFYRHLLITVPVVSSAVVLIVVLCVVCLITRRRTSVRRTLSSDVAESNDPVKPESMPLSSTYETGQEPAYFPAPYAASRVPGYNRESCVHPGIGNQQNMGTFGSSRSGYTYDIPYPPRKMDKSEANYESPILYFPGYAKGAELGNHQRMSSYEASRKRKSSLSWRGLDESPSSGESDDGRVIHSREERIVKEESRESETECDRIWKSLEECKYEANKRWAEHAVSILS</sequence>
<protein>
    <recommendedName>
        <fullName evidence="17">Down syndrome cell adhesion molecule</fullName>
    </recommendedName>
</protein>
<dbReference type="InterPro" id="IPR003961">
    <property type="entry name" value="FN3_dom"/>
</dbReference>
<dbReference type="FunFam" id="2.60.40.10:FF:000333">
    <property type="entry name" value="Down syndrome cell adhesion molecule"/>
    <property type="match status" value="1"/>
</dbReference>
<dbReference type="EMBL" id="CAXIEN010000049">
    <property type="protein sequence ID" value="CAL1270609.1"/>
    <property type="molecule type" value="Genomic_DNA"/>
</dbReference>
<keyword evidence="6 11" id="KW-1133">Transmembrane helix</keyword>
<feature type="domain" description="Ig-like" evidence="13">
    <location>
        <begin position="235"/>
        <end position="325"/>
    </location>
</feature>
<feature type="domain" description="Ig-like" evidence="13">
    <location>
        <begin position="706"/>
        <end position="799"/>
    </location>
</feature>
<dbReference type="InterPro" id="IPR003598">
    <property type="entry name" value="Ig_sub2"/>
</dbReference>
<feature type="domain" description="Ig-like" evidence="13">
    <location>
        <begin position="326"/>
        <end position="399"/>
    </location>
</feature>
<dbReference type="InterPro" id="IPR056754">
    <property type="entry name" value="DSCAM/DSCAML_C"/>
</dbReference>
<dbReference type="SUPFAM" id="SSF49265">
    <property type="entry name" value="Fibronectin type III"/>
    <property type="match status" value="2"/>
</dbReference>
<dbReference type="GO" id="GO:0030154">
    <property type="term" value="P:cell differentiation"/>
    <property type="evidence" value="ECO:0007669"/>
    <property type="project" value="UniProtKB-ARBA"/>
</dbReference>
<dbReference type="SUPFAM" id="SSF48726">
    <property type="entry name" value="Immunoglobulin"/>
    <property type="match status" value="9"/>
</dbReference>
<dbReference type="InterPro" id="IPR003599">
    <property type="entry name" value="Ig_sub"/>
</dbReference>
<accession>A0AAV1ZK12</accession>
<dbReference type="FunFam" id="2.60.40.10:FF:000032">
    <property type="entry name" value="palladin isoform X1"/>
    <property type="match status" value="1"/>
</dbReference>
<keyword evidence="4" id="KW-0677">Repeat</keyword>
<dbReference type="PROSITE" id="PS50853">
    <property type="entry name" value="FN3"/>
    <property type="match status" value="4"/>
</dbReference>
<evidence type="ECO:0000256" key="2">
    <source>
        <dbReference type="ARBA" id="ARBA00022692"/>
    </source>
</evidence>
<evidence type="ECO:0000313" key="16">
    <source>
        <dbReference type="Proteomes" id="UP001497382"/>
    </source>
</evidence>
<keyword evidence="3 12" id="KW-0732">Signal</keyword>
<dbReference type="FunFam" id="2.60.40.10:FF:000017">
    <property type="entry name" value="Down syndrome cell adhesion molecule b"/>
    <property type="match status" value="1"/>
</dbReference>
<dbReference type="InterPro" id="IPR013098">
    <property type="entry name" value="Ig_I-set"/>
</dbReference>
<feature type="domain" description="Fibronectin type-III" evidence="14">
    <location>
        <begin position="1013"/>
        <end position="1111"/>
    </location>
</feature>
<organism evidence="15 16">
    <name type="scientific">Larinioides sclopetarius</name>
    <dbReference type="NCBI Taxonomy" id="280406"/>
    <lineage>
        <taxon>Eukaryota</taxon>
        <taxon>Metazoa</taxon>
        <taxon>Ecdysozoa</taxon>
        <taxon>Arthropoda</taxon>
        <taxon>Chelicerata</taxon>
        <taxon>Arachnida</taxon>
        <taxon>Araneae</taxon>
        <taxon>Araneomorphae</taxon>
        <taxon>Entelegynae</taxon>
        <taxon>Araneoidea</taxon>
        <taxon>Araneidae</taxon>
        <taxon>Larinioides</taxon>
    </lineage>
</organism>
<evidence type="ECO:0000256" key="10">
    <source>
        <dbReference type="SAM" id="MobiDB-lite"/>
    </source>
</evidence>
<evidence type="ECO:0000259" key="13">
    <source>
        <dbReference type="PROSITE" id="PS50835"/>
    </source>
</evidence>
<evidence type="ECO:0000256" key="4">
    <source>
        <dbReference type="ARBA" id="ARBA00022737"/>
    </source>
</evidence>
<dbReference type="PANTHER" id="PTHR44170:SF6">
    <property type="entry name" value="CONTACTIN"/>
    <property type="match status" value="1"/>
</dbReference>
<dbReference type="FunFam" id="2.60.40.10:FF:000719">
    <property type="entry name" value="nephrin isoform X1"/>
    <property type="match status" value="1"/>
</dbReference>
<feature type="domain" description="Ig-like" evidence="13">
    <location>
        <begin position="804"/>
        <end position="900"/>
    </location>
</feature>
<feature type="domain" description="Ig-like" evidence="13">
    <location>
        <begin position="419"/>
        <end position="513"/>
    </location>
</feature>
<comment type="subcellular location">
    <subcellularLocation>
        <location evidence="1">Membrane</location>
        <topology evidence="1">Single-pass type I membrane protein</topology>
    </subcellularLocation>
</comment>
<feature type="domain" description="Fibronectin type-III" evidence="14">
    <location>
        <begin position="1113"/>
        <end position="1206"/>
    </location>
</feature>
<dbReference type="InterPro" id="IPR036116">
    <property type="entry name" value="FN3_sf"/>
</dbReference>
<dbReference type="SMART" id="SM00060">
    <property type="entry name" value="FN3"/>
    <property type="match status" value="4"/>
</dbReference>
<reference evidence="15 16" key="1">
    <citation type="submission" date="2024-04" db="EMBL/GenBank/DDBJ databases">
        <authorList>
            <person name="Rising A."/>
            <person name="Reimegard J."/>
            <person name="Sonavane S."/>
            <person name="Akerstrom W."/>
            <person name="Nylinder S."/>
            <person name="Hedman E."/>
            <person name="Kallberg Y."/>
        </authorList>
    </citation>
    <scope>NUCLEOTIDE SEQUENCE [LARGE SCALE GENOMIC DNA]</scope>
</reference>
<keyword evidence="2 11" id="KW-0812">Transmembrane</keyword>
<evidence type="ECO:0000256" key="6">
    <source>
        <dbReference type="ARBA" id="ARBA00022989"/>
    </source>
</evidence>
<dbReference type="GO" id="GO:0098609">
    <property type="term" value="P:cell-cell adhesion"/>
    <property type="evidence" value="ECO:0007669"/>
    <property type="project" value="TreeGrafter"/>
</dbReference>
<feature type="domain" description="Ig-like" evidence="13">
    <location>
        <begin position="28"/>
        <end position="123"/>
    </location>
</feature>
<dbReference type="Pfam" id="PF25059">
    <property type="entry name" value="FN3_DSCAM-DSCAML_C"/>
    <property type="match status" value="1"/>
</dbReference>
<evidence type="ECO:0008006" key="17">
    <source>
        <dbReference type="Google" id="ProtNLM"/>
    </source>
</evidence>
<keyword evidence="16" id="KW-1185">Reference proteome</keyword>
<gene>
    <name evidence="15" type="ORF">LARSCL_LOCUS5393</name>
</gene>
<evidence type="ECO:0000256" key="11">
    <source>
        <dbReference type="SAM" id="Phobius"/>
    </source>
</evidence>
<dbReference type="PANTHER" id="PTHR44170">
    <property type="entry name" value="PROTEIN SIDEKICK"/>
    <property type="match status" value="1"/>
</dbReference>
<feature type="domain" description="Fibronectin type-III" evidence="14">
    <location>
        <begin position="905"/>
        <end position="1008"/>
    </location>
</feature>
<dbReference type="CDD" id="cd00063">
    <property type="entry name" value="FN3"/>
    <property type="match status" value="4"/>
</dbReference>
<dbReference type="SMART" id="SM00409">
    <property type="entry name" value="IG"/>
    <property type="match status" value="9"/>
</dbReference>
<dbReference type="SMART" id="SM00408">
    <property type="entry name" value="IGc2"/>
    <property type="match status" value="8"/>
</dbReference>
<dbReference type="InterPro" id="IPR013783">
    <property type="entry name" value="Ig-like_fold"/>
</dbReference>
<feature type="signal peptide" evidence="12">
    <location>
        <begin position="1"/>
        <end position="20"/>
    </location>
</feature>
<feature type="compositionally biased region" description="Basic and acidic residues" evidence="10">
    <location>
        <begin position="1495"/>
        <end position="1514"/>
    </location>
</feature>
<keyword evidence="7 11" id="KW-0472">Membrane</keyword>
<keyword evidence="9" id="KW-0393">Immunoglobulin domain</keyword>
<keyword evidence="5" id="KW-0130">Cell adhesion</keyword>
<evidence type="ECO:0000256" key="7">
    <source>
        <dbReference type="ARBA" id="ARBA00023136"/>
    </source>
</evidence>
<dbReference type="FunFam" id="2.60.40.10:FF:000104">
    <property type="entry name" value="Down syndrome cell adhesion molecule b"/>
    <property type="match status" value="1"/>
</dbReference>
<evidence type="ECO:0000313" key="15">
    <source>
        <dbReference type="EMBL" id="CAL1270609.1"/>
    </source>
</evidence>
<dbReference type="GO" id="GO:0016020">
    <property type="term" value="C:membrane"/>
    <property type="evidence" value="ECO:0007669"/>
    <property type="project" value="UniProtKB-SubCell"/>
</dbReference>
<dbReference type="Pfam" id="PF13927">
    <property type="entry name" value="Ig_3"/>
    <property type="match status" value="4"/>
</dbReference>
<evidence type="ECO:0000256" key="5">
    <source>
        <dbReference type="ARBA" id="ARBA00022889"/>
    </source>
</evidence>
<feature type="domain" description="Fibronectin type-III" evidence="14">
    <location>
        <begin position="1210"/>
        <end position="1305"/>
    </location>
</feature>
<dbReference type="FunFam" id="2.60.40.10:FF:000678">
    <property type="entry name" value="Down syndrome cell adhesion molecule-like protein Dscam2"/>
    <property type="match status" value="1"/>
</dbReference>
<feature type="chain" id="PRO_5043920515" description="Down syndrome cell adhesion molecule" evidence="12">
    <location>
        <begin position="21"/>
        <end position="1546"/>
    </location>
</feature>
<keyword evidence="8" id="KW-1015">Disulfide bond</keyword>
<evidence type="ECO:0000256" key="12">
    <source>
        <dbReference type="SAM" id="SignalP"/>
    </source>
</evidence>
<evidence type="ECO:0000259" key="14">
    <source>
        <dbReference type="PROSITE" id="PS50853"/>
    </source>
</evidence>
<feature type="domain" description="Ig-like" evidence="13">
    <location>
        <begin position="516"/>
        <end position="602"/>
    </location>
</feature>
<dbReference type="Gene3D" id="2.60.40.10">
    <property type="entry name" value="Immunoglobulins"/>
    <property type="match status" value="13"/>
</dbReference>
<evidence type="ECO:0000256" key="8">
    <source>
        <dbReference type="ARBA" id="ARBA00023157"/>
    </source>
</evidence>
<dbReference type="InterPro" id="IPR007110">
    <property type="entry name" value="Ig-like_dom"/>
</dbReference>
<feature type="region of interest" description="Disordered" evidence="10">
    <location>
        <begin position="1356"/>
        <end position="1381"/>
    </location>
</feature>
<feature type="transmembrane region" description="Helical" evidence="11">
    <location>
        <begin position="1324"/>
        <end position="1347"/>
    </location>
</feature>